<dbReference type="PANTHER" id="PTHR32282">
    <property type="entry name" value="BINDING PROTEIN TRANSPEPTIDASE, PUTATIVE-RELATED"/>
    <property type="match status" value="1"/>
</dbReference>
<dbReference type="Pfam" id="PF00912">
    <property type="entry name" value="Transgly"/>
    <property type="match status" value="1"/>
</dbReference>
<evidence type="ECO:0000256" key="11">
    <source>
        <dbReference type="ARBA" id="ARBA00022960"/>
    </source>
</evidence>
<comment type="catalytic activity">
    <reaction evidence="16">
        <text>Preferential cleavage: (Ac)2-L-Lys-D-Ala-|-D-Ala. Also transpeptidation of peptidyl-alanyl moieties that are N-acyl substituents of D-alanine.</text>
        <dbReference type="EC" id="3.4.16.4"/>
    </reaction>
</comment>
<dbReference type="AlphaFoldDB" id="F4MMH8"/>
<keyword evidence="5" id="KW-1003">Cell membrane</keyword>
<evidence type="ECO:0000256" key="6">
    <source>
        <dbReference type="ARBA" id="ARBA00022645"/>
    </source>
</evidence>
<dbReference type="GO" id="GO:0071555">
    <property type="term" value="P:cell wall organization"/>
    <property type="evidence" value="ECO:0007669"/>
    <property type="project" value="UniProtKB-KW"/>
</dbReference>
<feature type="compositionally biased region" description="Acidic residues" evidence="18">
    <location>
        <begin position="758"/>
        <end position="772"/>
    </location>
</feature>
<keyword evidence="11" id="KW-0133">Cell shape</keyword>
<evidence type="ECO:0000259" key="19">
    <source>
        <dbReference type="Pfam" id="PF00905"/>
    </source>
</evidence>
<gene>
    <name evidence="21" type="ORF">S18_1049_0022</name>
    <name evidence="22" type="ORF">S18_858_0017</name>
</gene>
<evidence type="ECO:0000256" key="3">
    <source>
        <dbReference type="ARBA" id="ARBA00007090"/>
    </source>
</evidence>
<dbReference type="Gene3D" id="1.10.3810.10">
    <property type="entry name" value="Biosynthetic peptidoglycan transglycosylase-like"/>
    <property type="match status" value="1"/>
</dbReference>
<evidence type="ECO:0000256" key="14">
    <source>
        <dbReference type="ARBA" id="ARBA00023268"/>
    </source>
</evidence>
<protein>
    <submittedName>
        <fullName evidence="21 22">Penicillin-binding protein</fullName>
    </submittedName>
</protein>
<evidence type="ECO:0000313" key="22">
    <source>
        <dbReference type="EMBL" id="CBL87464.1"/>
    </source>
</evidence>
<comment type="pathway">
    <text evidence="2">Cell wall biogenesis; peptidoglycan biosynthesis.</text>
</comment>
<dbReference type="InterPro" id="IPR023346">
    <property type="entry name" value="Lysozyme-like_dom_sf"/>
</dbReference>
<keyword evidence="7" id="KW-0645">Protease</keyword>
<dbReference type="GO" id="GO:0005886">
    <property type="term" value="C:plasma membrane"/>
    <property type="evidence" value="ECO:0007669"/>
    <property type="project" value="UniProtKB-SubCell"/>
</dbReference>
<reference evidence="21" key="1">
    <citation type="submission" date="2010-05" db="EMBL/GenBank/DDBJ databases">
        <authorList>
            <person name="Genoscope - CEA"/>
        </authorList>
    </citation>
    <scope>NUCLEOTIDE SEQUENCE</scope>
</reference>
<dbReference type="SUPFAM" id="SSF56601">
    <property type="entry name" value="beta-lactamase/transpeptidase-like"/>
    <property type="match status" value="1"/>
</dbReference>
<keyword evidence="12" id="KW-0573">Peptidoglycan synthesis</keyword>
<dbReference type="EMBL" id="FQ032824">
    <property type="protein sequence ID" value="CBL87464.1"/>
    <property type="molecule type" value="Genomic_DNA"/>
</dbReference>
<dbReference type="SUPFAM" id="SSF53955">
    <property type="entry name" value="Lysozyme-like"/>
    <property type="match status" value="1"/>
</dbReference>
<organism evidence="21">
    <name type="scientific">uncultured Sphingobacteriia bacterium</name>
    <dbReference type="NCBI Taxonomy" id="246143"/>
    <lineage>
        <taxon>Bacteria</taxon>
        <taxon>Pseudomonadati</taxon>
        <taxon>Bacteroidota</taxon>
        <taxon>Sphingobacteriia</taxon>
        <taxon>environmental samples</taxon>
    </lineage>
</organism>
<evidence type="ECO:0000256" key="12">
    <source>
        <dbReference type="ARBA" id="ARBA00022984"/>
    </source>
</evidence>
<dbReference type="InterPro" id="IPR012338">
    <property type="entry name" value="Beta-lactam/transpept-like"/>
</dbReference>
<dbReference type="InterPro" id="IPR001264">
    <property type="entry name" value="Glyco_trans_51"/>
</dbReference>
<feature type="region of interest" description="Disordered" evidence="18">
    <location>
        <begin position="728"/>
        <end position="772"/>
    </location>
</feature>
<dbReference type="GO" id="GO:0008955">
    <property type="term" value="F:peptidoglycan glycosyltransferase activity"/>
    <property type="evidence" value="ECO:0007669"/>
    <property type="project" value="UniProtKB-EC"/>
</dbReference>
<dbReference type="GO" id="GO:0008360">
    <property type="term" value="P:regulation of cell shape"/>
    <property type="evidence" value="ECO:0007669"/>
    <property type="project" value="UniProtKB-KW"/>
</dbReference>
<name>F4MMH8_9BACT</name>
<evidence type="ECO:0000256" key="17">
    <source>
        <dbReference type="ARBA" id="ARBA00049902"/>
    </source>
</evidence>
<feature type="domain" description="Penicillin-binding protein transpeptidase" evidence="19">
    <location>
        <begin position="398"/>
        <end position="642"/>
    </location>
</feature>
<dbReference type="GO" id="GO:0009252">
    <property type="term" value="P:peptidoglycan biosynthetic process"/>
    <property type="evidence" value="ECO:0007669"/>
    <property type="project" value="UniProtKB-KW"/>
</dbReference>
<evidence type="ECO:0000256" key="10">
    <source>
        <dbReference type="ARBA" id="ARBA00022801"/>
    </source>
</evidence>
<dbReference type="PANTHER" id="PTHR32282:SF11">
    <property type="entry name" value="PENICILLIN-BINDING PROTEIN 1B"/>
    <property type="match status" value="1"/>
</dbReference>
<evidence type="ECO:0000256" key="1">
    <source>
        <dbReference type="ARBA" id="ARBA00004236"/>
    </source>
</evidence>
<comment type="similarity">
    <text evidence="3">In the C-terminal section; belongs to the transpeptidase family.</text>
</comment>
<evidence type="ECO:0000256" key="7">
    <source>
        <dbReference type="ARBA" id="ARBA00022670"/>
    </source>
</evidence>
<keyword evidence="15" id="KW-0961">Cell wall biogenesis/degradation</keyword>
<accession>F4MMH8</accession>
<feature type="compositionally biased region" description="Polar residues" evidence="18">
    <location>
        <begin position="732"/>
        <end position="757"/>
    </location>
</feature>
<evidence type="ECO:0000256" key="4">
    <source>
        <dbReference type="ARBA" id="ARBA00007739"/>
    </source>
</evidence>
<evidence type="ECO:0000256" key="16">
    <source>
        <dbReference type="ARBA" id="ARBA00034000"/>
    </source>
</evidence>
<evidence type="ECO:0000256" key="9">
    <source>
        <dbReference type="ARBA" id="ARBA00022679"/>
    </source>
</evidence>
<evidence type="ECO:0000256" key="8">
    <source>
        <dbReference type="ARBA" id="ARBA00022676"/>
    </source>
</evidence>
<evidence type="ECO:0000256" key="15">
    <source>
        <dbReference type="ARBA" id="ARBA00023316"/>
    </source>
</evidence>
<evidence type="ECO:0000256" key="13">
    <source>
        <dbReference type="ARBA" id="ARBA00023136"/>
    </source>
</evidence>
<keyword evidence="14" id="KW-0511">Multifunctional enzyme</keyword>
<dbReference type="GO" id="GO:0009002">
    <property type="term" value="F:serine-type D-Ala-D-Ala carboxypeptidase activity"/>
    <property type="evidence" value="ECO:0007669"/>
    <property type="project" value="UniProtKB-EC"/>
</dbReference>
<evidence type="ECO:0000313" key="21">
    <source>
        <dbReference type="EMBL" id="CBL87341.1"/>
    </source>
</evidence>
<keyword evidence="9" id="KW-0808">Transferase</keyword>
<reference evidence="21" key="2">
    <citation type="journal article" date="2012" name="Environ. Microbiol.">
        <title>Genomic content of uncultured Bacteroidetes from contrasting oceanic provinces in the North Atlantic Ocean.</title>
        <authorList>
            <person name="Gomez-Pereira P.R."/>
            <person name="Schuler M."/>
            <person name="Fuchs B.M."/>
            <person name="Bennke C."/>
            <person name="Teeling H."/>
            <person name="Waldmann J."/>
            <person name="Richter M."/>
            <person name="Barbe V."/>
            <person name="Bataille E."/>
            <person name="Glockner F.O."/>
            <person name="Amann R."/>
        </authorList>
    </citation>
    <scope>NUCLEOTIDE SEQUENCE</scope>
</reference>
<sequence>MVKEGEFGPLPSYEELENPEVIRASEIYSRNNVSLGKYYSENRSDVTFHDLPQHLVHALLATEDARFIEHPGIDFKATSRAIVFLGKRGGGSTITQQLAKNLYKTRKNTAAPTDWEEWTENKPLVDKGFDKLKEYVISSQLEQRYSKEEVLTLYLNTVEFSSNSFGIKAAAQTYFGVEPKDLRLEQAATLIGMLKAPTQYNPQINPEASMERRNTVIDQMLKYDYLSEAEHQYYRNQPLGLNVKGSGITSGEALYFREQVRLELAKILDSDDLTKPDGSKYNLYTDGLRIYTSIDLRMQELAEQAVAKHMRELQVQFDKNWSGRDLWKDKESRLQALYKSSQIYAQFAADGGDKETILNELMEEEMNYQVFTHDRGFIDSVMTGKEFVRYNESLLQVGFMVMDPQSGDVLAWIGGLDFNQSPLDHLNVRRQVGSTFKPLLYAKALIDRRRELDPCAQIPMSSRVFEGRDWQAKWEWTKGDDGTLSMKSCLASSNNSCSVNLMYGLGGPLPLIRFAGELGISEKQIPESATICLGSADITVYKMMASFSAFANSGIHTAPRFITRIENSDGQVIYQNDQNYHIAIDSATNRRVVTLMNEVTQSGTARSLNSSAYNIPSKIMLAGKTGTTQNNTDGWFIGYTPDLLAGVWVGGNERHVRFRSNYYGQGARMALPVWGYFMESVYNDENFRYSDAEARKEKFTTPLRYNECPNTIAKNTSVFSGEMEDENLFNPVFNSSPEEDNNGNGQSPPNTQNNENSIFDDDEDSFFDDDMP</sequence>
<keyword evidence="6" id="KW-0121">Carboxypeptidase</keyword>
<dbReference type="GO" id="GO:0006508">
    <property type="term" value="P:proteolysis"/>
    <property type="evidence" value="ECO:0007669"/>
    <property type="project" value="UniProtKB-KW"/>
</dbReference>
<evidence type="ECO:0000256" key="5">
    <source>
        <dbReference type="ARBA" id="ARBA00022475"/>
    </source>
</evidence>
<dbReference type="Gene3D" id="3.40.710.10">
    <property type="entry name" value="DD-peptidase/beta-lactamase superfamily"/>
    <property type="match status" value="2"/>
</dbReference>
<dbReference type="GO" id="GO:0008658">
    <property type="term" value="F:penicillin binding"/>
    <property type="evidence" value="ECO:0007669"/>
    <property type="project" value="InterPro"/>
</dbReference>
<dbReference type="InterPro" id="IPR001460">
    <property type="entry name" value="PCN-bd_Tpept"/>
</dbReference>
<comment type="subcellular location">
    <subcellularLocation>
        <location evidence="1">Cell membrane</location>
    </subcellularLocation>
</comment>
<keyword evidence="8" id="KW-0328">Glycosyltransferase</keyword>
<evidence type="ECO:0000259" key="20">
    <source>
        <dbReference type="Pfam" id="PF00912"/>
    </source>
</evidence>
<evidence type="ECO:0000256" key="2">
    <source>
        <dbReference type="ARBA" id="ARBA00004752"/>
    </source>
</evidence>
<keyword evidence="10" id="KW-0378">Hydrolase</keyword>
<keyword evidence="13" id="KW-0472">Membrane</keyword>
<dbReference type="Pfam" id="PF00905">
    <property type="entry name" value="Transpeptidase"/>
    <property type="match status" value="1"/>
</dbReference>
<feature type="domain" description="Glycosyl transferase family 51" evidence="20">
    <location>
        <begin position="35"/>
        <end position="220"/>
    </location>
</feature>
<dbReference type="EMBL" id="FQ032818">
    <property type="protein sequence ID" value="CBL87341.1"/>
    <property type="molecule type" value="Genomic_DNA"/>
</dbReference>
<comment type="catalytic activity">
    <reaction evidence="17">
        <text>[GlcNAc-(1-&gt;4)-Mur2Ac(oyl-L-Ala-gamma-D-Glu-L-Lys-D-Ala-D-Ala)](n)-di-trans,octa-cis-undecaprenyl diphosphate + beta-D-GlcNAc-(1-&gt;4)-Mur2Ac(oyl-L-Ala-gamma-D-Glu-L-Lys-D-Ala-D-Ala)-di-trans,octa-cis-undecaprenyl diphosphate = [GlcNAc-(1-&gt;4)-Mur2Ac(oyl-L-Ala-gamma-D-Glu-L-Lys-D-Ala-D-Ala)](n+1)-di-trans,octa-cis-undecaprenyl diphosphate + di-trans,octa-cis-undecaprenyl diphosphate + H(+)</text>
        <dbReference type="Rhea" id="RHEA:23708"/>
        <dbReference type="Rhea" id="RHEA-COMP:9602"/>
        <dbReference type="Rhea" id="RHEA-COMP:9603"/>
        <dbReference type="ChEBI" id="CHEBI:15378"/>
        <dbReference type="ChEBI" id="CHEBI:58405"/>
        <dbReference type="ChEBI" id="CHEBI:60033"/>
        <dbReference type="ChEBI" id="CHEBI:78435"/>
        <dbReference type="EC" id="2.4.99.28"/>
    </reaction>
</comment>
<proteinExistence type="inferred from homology"/>
<dbReference type="GO" id="GO:0030288">
    <property type="term" value="C:outer membrane-bounded periplasmic space"/>
    <property type="evidence" value="ECO:0007669"/>
    <property type="project" value="TreeGrafter"/>
</dbReference>
<dbReference type="InterPro" id="IPR050396">
    <property type="entry name" value="Glycosyltr_51/Transpeptidase"/>
</dbReference>
<evidence type="ECO:0000256" key="18">
    <source>
        <dbReference type="SAM" id="MobiDB-lite"/>
    </source>
</evidence>
<comment type="similarity">
    <text evidence="4">In the N-terminal section; belongs to the glycosyltransferase 51 family.</text>
</comment>
<dbReference type="InterPro" id="IPR036950">
    <property type="entry name" value="PBP_transglycosylase"/>
</dbReference>